<evidence type="ECO:0000259" key="2">
    <source>
        <dbReference type="PROSITE" id="PS50802"/>
    </source>
</evidence>
<name>A0A1I8J7A7_9PLAT</name>
<feature type="region of interest" description="Disordered" evidence="1">
    <location>
        <begin position="361"/>
        <end position="412"/>
    </location>
</feature>
<dbReference type="PANTHER" id="PTHR12419:SF7">
    <property type="entry name" value="OTU DOMAIN-CONTAINING PROTEIN 3"/>
    <property type="match status" value="1"/>
</dbReference>
<accession>A0A1I8J7A7</accession>
<dbReference type="CDD" id="cd22744">
    <property type="entry name" value="OTU"/>
    <property type="match status" value="1"/>
</dbReference>
<dbReference type="Gene3D" id="3.90.70.80">
    <property type="match status" value="1"/>
</dbReference>
<feature type="compositionally biased region" description="Basic and acidic residues" evidence="1">
    <location>
        <begin position="434"/>
        <end position="450"/>
    </location>
</feature>
<feature type="domain" description="OTU" evidence="2">
    <location>
        <begin position="102"/>
        <end position="235"/>
    </location>
</feature>
<proteinExistence type="predicted"/>
<dbReference type="InterPro" id="IPR050704">
    <property type="entry name" value="Peptidase_C85-like"/>
</dbReference>
<dbReference type="InterPro" id="IPR038765">
    <property type="entry name" value="Papain-like_cys_pep_sf"/>
</dbReference>
<dbReference type="PROSITE" id="PS50802">
    <property type="entry name" value="OTU"/>
    <property type="match status" value="1"/>
</dbReference>
<dbReference type="InterPro" id="IPR003323">
    <property type="entry name" value="OTU_dom"/>
</dbReference>
<keyword evidence="3" id="KW-1185">Reference proteome</keyword>
<organism evidence="3 4">
    <name type="scientific">Macrostomum lignano</name>
    <dbReference type="NCBI Taxonomy" id="282301"/>
    <lineage>
        <taxon>Eukaryota</taxon>
        <taxon>Metazoa</taxon>
        <taxon>Spiralia</taxon>
        <taxon>Lophotrochozoa</taxon>
        <taxon>Platyhelminthes</taxon>
        <taxon>Rhabditophora</taxon>
        <taxon>Macrostomorpha</taxon>
        <taxon>Macrostomida</taxon>
        <taxon>Macrostomidae</taxon>
        <taxon>Macrostomum</taxon>
    </lineage>
</organism>
<dbReference type="AlphaFoldDB" id="A0A1I8J7A7"/>
<evidence type="ECO:0000256" key="1">
    <source>
        <dbReference type="SAM" id="MobiDB-lite"/>
    </source>
</evidence>
<dbReference type="SUPFAM" id="SSF54001">
    <property type="entry name" value="Cysteine proteinases"/>
    <property type="match status" value="1"/>
</dbReference>
<dbReference type="PANTHER" id="PTHR12419">
    <property type="entry name" value="OTU DOMAIN CONTAINING PROTEIN"/>
    <property type="match status" value="1"/>
</dbReference>
<feature type="region of interest" description="Disordered" evidence="1">
    <location>
        <begin position="429"/>
        <end position="450"/>
    </location>
</feature>
<protein>
    <submittedName>
        <fullName evidence="4">OTU domain-containing protein</fullName>
    </submittedName>
</protein>
<dbReference type="Pfam" id="PF02338">
    <property type="entry name" value="OTU"/>
    <property type="match status" value="1"/>
</dbReference>
<dbReference type="Proteomes" id="UP000095280">
    <property type="component" value="Unplaced"/>
</dbReference>
<evidence type="ECO:0000313" key="4">
    <source>
        <dbReference type="WBParaSite" id="maker-uti_cns_0045983-snap-gene-0.25-mRNA-1"/>
    </source>
</evidence>
<sequence>SKKPAAAIDCKTGEPVVAAPESEISTPAVAAAAAAAGEDKEVVKGNATVDCELRNAAAALQECGLCDDTRGVATLEDDTEDRGSLATLQVGRTPQWMPLSACWLKRIPGDGNCFFSALSDQLQGTALEMNADNLRQTLAVELENWIDSAENDTGISEAEWRDLLEKTKRKGEYVSDHVASAAARLLGIEIYVYQDMGAGSNLEGIYLGPVGVEPRATVRLHFNRQGEHYQSVHVRQSSCLAAVDDGAAKMMPPPPPRRLLRFRCRVLRRKCKNGKKVDENRFNVLWNVDLDAEEEEPTLSVCSGDDSTSKVSSSVSRRSRRNRSVPSCPTRRSSRLSAKACSSSNASVLSSAEASDSCASSVVRRRKRVVKPGSPTRRSERLLAKKRRMEEGDDASSVGTSNLSSIGAAAESDKMSCIAREEEVELASVVLEESNDHQRPTKTRLDKEKDKMFKARVEVHQEKGQ</sequence>
<reference evidence="4" key="1">
    <citation type="submission" date="2016-11" db="UniProtKB">
        <authorList>
            <consortium name="WormBaseParasite"/>
        </authorList>
    </citation>
    <scope>IDENTIFICATION</scope>
</reference>
<evidence type="ECO:0000313" key="3">
    <source>
        <dbReference type="Proteomes" id="UP000095280"/>
    </source>
</evidence>
<dbReference type="WBParaSite" id="maker-uti_cns_0045983-snap-gene-0.25-mRNA-1">
    <property type="protein sequence ID" value="maker-uti_cns_0045983-snap-gene-0.25-mRNA-1"/>
    <property type="gene ID" value="maker-uti_cns_0045983-snap-gene-0.25"/>
</dbReference>
<dbReference type="GO" id="GO:0004843">
    <property type="term" value="F:cysteine-type deubiquitinase activity"/>
    <property type="evidence" value="ECO:0007669"/>
    <property type="project" value="TreeGrafter"/>
</dbReference>
<dbReference type="GO" id="GO:0016579">
    <property type="term" value="P:protein deubiquitination"/>
    <property type="evidence" value="ECO:0007669"/>
    <property type="project" value="TreeGrafter"/>
</dbReference>
<feature type="region of interest" description="Disordered" evidence="1">
    <location>
        <begin position="297"/>
        <end position="340"/>
    </location>
</feature>